<dbReference type="PANTHER" id="PTHR43498">
    <property type="entry name" value="FERREDOXIN:COB-COM HETERODISULFIDE REDUCTASE SUBUNIT A"/>
    <property type="match status" value="1"/>
</dbReference>
<keyword evidence="3" id="KW-0560">Oxidoreductase</keyword>
<dbReference type="Gene3D" id="3.50.50.60">
    <property type="entry name" value="FAD/NAD(P)-binding domain"/>
    <property type="match status" value="1"/>
</dbReference>
<dbReference type="Pfam" id="PF12831">
    <property type="entry name" value="FAD_oxidored"/>
    <property type="match status" value="1"/>
</dbReference>
<reference evidence="6" key="1">
    <citation type="submission" date="2020-02" db="EMBL/GenBank/DDBJ databases">
        <authorList>
            <person name="Meier V. D."/>
        </authorList>
    </citation>
    <scope>NUCLEOTIDE SEQUENCE</scope>
    <source>
        <strain evidence="6">AVDCRST_MAG96</strain>
    </source>
</reference>
<dbReference type="GO" id="GO:0016491">
    <property type="term" value="F:oxidoreductase activity"/>
    <property type="evidence" value="ECO:0007669"/>
    <property type="project" value="UniProtKB-KW"/>
</dbReference>
<sequence>MYKNLQTIEDVDVLVIGAGSAGCLAAMAAATSKTSRVMLVDRYGFPGGTSTQMLDTFYGFFTPGETPKKIVGGLPDVVVDTMNDLGEIFLRPNTYGSGTGVNYNPERLKNVWDNLLLEAGVQLLLHTTLIDVNQKSNGGYECIFWNKSGFWKVEPKRIIDASGDADFCHLAGYKYEIAGELEPAQSMTTTFRMANVDLEAYERAGGKKALAQIMAATTHPLPRKEGSAHAMNVEKCISTVAVKVAGLRALNVKELTDAEVEGRRQAFVFEKFFRDEVPGYQRSKIIGLSNQIGVRETRRVYGEHRLTKEECMSANIPSNSILLCGAPIEDHRAGKSGEMETVWQYIPQGGVYGVPYGTIVPKNSETVWVVGRCFSATHDAHASCRSMAQTMAMGHAAGLAAIQSLQRDEAANQLNVDELREKLHQQKAVLEVPDEKALTGKAEWALNIKK</sequence>
<name>A0A6J4RCS5_9BACT</name>
<keyword evidence="1" id="KW-0004">4Fe-4S</keyword>
<dbReference type="SUPFAM" id="SSF51905">
    <property type="entry name" value="FAD/NAD(P)-binding domain"/>
    <property type="match status" value="1"/>
</dbReference>
<accession>A0A6J4RCS5</accession>
<protein>
    <submittedName>
        <fullName evidence="6">FAD dependent oxidoreductase</fullName>
    </submittedName>
</protein>
<evidence type="ECO:0000256" key="2">
    <source>
        <dbReference type="ARBA" id="ARBA00022723"/>
    </source>
</evidence>
<dbReference type="AlphaFoldDB" id="A0A6J4RCS5"/>
<dbReference type="InterPro" id="IPR039650">
    <property type="entry name" value="HdrA-like"/>
</dbReference>
<evidence type="ECO:0000256" key="5">
    <source>
        <dbReference type="ARBA" id="ARBA00023014"/>
    </source>
</evidence>
<keyword evidence="5" id="KW-0411">Iron-sulfur</keyword>
<dbReference type="EMBL" id="CADCVN010000141">
    <property type="protein sequence ID" value="CAA9470507.1"/>
    <property type="molecule type" value="Genomic_DNA"/>
</dbReference>
<evidence type="ECO:0000256" key="3">
    <source>
        <dbReference type="ARBA" id="ARBA00023002"/>
    </source>
</evidence>
<dbReference type="GO" id="GO:0046872">
    <property type="term" value="F:metal ion binding"/>
    <property type="evidence" value="ECO:0007669"/>
    <property type="project" value="UniProtKB-KW"/>
</dbReference>
<organism evidence="6">
    <name type="scientific">uncultured Segetibacter sp</name>
    <dbReference type="NCBI Taxonomy" id="481133"/>
    <lineage>
        <taxon>Bacteria</taxon>
        <taxon>Pseudomonadati</taxon>
        <taxon>Bacteroidota</taxon>
        <taxon>Chitinophagia</taxon>
        <taxon>Chitinophagales</taxon>
        <taxon>Chitinophagaceae</taxon>
        <taxon>Segetibacter</taxon>
        <taxon>environmental samples</taxon>
    </lineage>
</organism>
<gene>
    <name evidence="6" type="ORF">AVDCRST_MAG96-374</name>
</gene>
<dbReference type="PANTHER" id="PTHR43498:SF1">
    <property type="entry name" value="COB--COM HETERODISULFIDE REDUCTASE IRON-SULFUR SUBUNIT A"/>
    <property type="match status" value="1"/>
</dbReference>
<evidence type="ECO:0000256" key="1">
    <source>
        <dbReference type="ARBA" id="ARBA00022485"/>
    </source>
</evidence>
<evidence type="ECO:0000313" key="6">
    <source>
        <dbReference type="EMBL" id="CAA9470507.1"/>
    </source>
</evidence>
<keyword evidence="4" id="KW-0408">Iron</keyword>
<dbReference type="PROSITE" id="PS51257">
    <property type="entry name" value="PROKAR_LIPOPROTEIN"/>
    <property type="match status" value="1"/>
</dbReference>
<proteinExistence type="predicted"/>
<keyword evidence="2" id="KW-0479">Metal-binding</keyword>
<evidence type="ECO:0000256" key="4">
    <source>
        <dbReference type="ARBA" id="ARBA00023004"/>
    </source>
</evidence>
<dbReference type="GO" id="GO:0051539">
    <property type="term" value="F:4 iron, 4 sulfur cluster binding"/>
    <property type="evidence" value="ECO:0007669"/>
    <property type="project" value="UniProtKB-KW"/>
</dbReference>
<dbReference type="InterPro" id="IPR036188">
    <property type="entry name" value="FAD/NAD-bd_sf"/>
</dbReference>